<dbReference type="SMART" id="SM00422">
    <property type="entry name" value="HTH_MERR"/>
    <property type="match status" value="1"/>
</dbReference>
<sequence>MTTAPGLISIGDVARRTGLAVSAIRYYEDEGLVSARRTPGGRRQFLRSDIRRLSFVLIAQQLGFSLDEIRRQLRTLPLERTPTKADWEKISLGFRSHLDEKIGQLERLRNRLDGCIGCGCLSLDTCRLYNPEDRAARHGKGPRLVLQDSVRDGVPRPETVGIDHDC</sequence>
<comment type="caution">
    <text evidence="6">The sequence shown here is derived from an EMBL/GenBank/DDBJ whole genome shotgun (WGS) entry which is preliminary data.</text>
</comment>
<organism evidence="6 7">
    <name type="scientific">Hoeflea marina</name>
    <dbReference type="NCBI Taxonomy" id="274592"/>
    <lineage>
        <taxon>Bacteria</taxon>
        <taxon>Pseudomonadati</taxon>
        <taxon>Pseudomonadota</taxon>
        <taxon>Alphaproteobacteria</taxon>
        <taxon>Hyphomicrobiales</taxon>
        <taxon>Rhizobiaceae</taxon>
        <taxon>Hoeflea</taxon>
    </lineage>
</organism>
<dbReference type="GO" id="GO:0051537">
    <property type="term" value="F:2 iron, 2 sulfur cluster binding"/>
    <property type="evidence" value="ECO:0007669"/>
    <property type="project" value="UniProtKB-KW"/>
</dbReference>
<keyword evidence="1" id="KW-0479">Metal-binding</keyword>
<dbReference type="PANTHER" id="PTHR30204:SF0">
    <property type="entry name" value="REDOX-SENSITIVE TRANSCRIPTIONAL ACTIVATOR SOXR"/>
    <property type="match status" value="1"/>
</dbReference>
<dbReference type="OrthoDB" id="9802944at2"/>
<dbReference type="InterPro" id="IPR047057">
    <property type="entry name" value="MerR_fam"/>
</dbReference>
<dbReference type="PROSITE" id="PS00552">
    <property type="entry name" value="HTH_MERR_1"/>
    <property type="match status" value="1"/>
</dbReference>
<dbReference type="InterPro" id="IPR010211">
    <property type="entry name" value="Redox-sen_tscrpt-act_SoxR"/>
</dbReference>
<evidence type="ECO:0000256" key="2">
    <source>
        <dbReference type="ARBA" id="ARBA00023004"/>
    </source>
</evidence>
<dbReference type="PROSITE" id="PS50937">
    <property type="entry name" value="HTH_MERR_2"/>
    <property type="match status" value="1"/>
</dbReference>
<dbReference type="Gene3D" id="1.10.1660.10">
    <property type="match status" value="1"/>
</dbReference>
<evidence type="ECO:0000256" key="3">
    <source>
        <dbReference type="ARBA" id="ARBA00023014"/>
    </source>
</evidence>
<feature type="domain" description="HTH merR-type" evidence="5">
    <location>
        <begin position="7"/>
        <end position="75"/>
    </location>
</feature>
<dbReference type="GO" id="GO:0006979">
    <property type="term" value="P:response to oxidative stress"/>
    <property type="evidence" value="ECO:0007669"/>
    <property type="project" value="InterPro"/>
</dbReference>
<dbReference type="GO" id="GO:0003677">
    <property type="term" value="F:DNA binding"/>
    <property type="evidence" value="ECO:0007669"/>
    <property type="project" value="UniProtKB-KW"/>
</dbReference>
<dbReference type="InterPro" id="IPR009061">
    <property type="entry name" value="DNA-bd_dom_put_sf"/>
</dbReference>
<dbReference type="Pfam" id="PF13411">
    <property type="entry name" value="MerR_1"/>
    <property type="match status" value="1"/>
</dbReference>
<dbReference type="GO" id="GO:0003700">
    <property type="term" value="F:DNA-binding transcription factor activity"/>
    <property type="evidence" value="ECO:0007669"/>
    <property type="project" value="InterPro"/>
</dbReference>
<dbReference type="InterPro" id="IPR000551">
    <property type="entry name" value="MerR-type_HTH_dom"/>
</dbReference>
<evidence type="ECO:0000259" key="5">
    <source>
        <dbReference type="PROSITE" id="PS50937"/>
    </source>
</evidence>
<dbReference type="PRINTS" id="PR00040">
    <property type="entry name" value="HTHMERR"/>
</dbReference>
<accession>A0A317PDM2</accession>
<dbReference type="NCBIfam" id="TIGR01950">
    <property type="entry name" value="SoxR"/>
    <property type="match status" value="1"/>
</dbReference>
<proteinExistence type="predicted"/>
<dbReference type="Proteomes" id="UP000246352">
    <property type="component" value="Unassembled WGS sequence"/>
</dbReference>
<evidence type="ECO:0000313" key="7">
    <source>
        <dbReference type="Proteomes" id="UP000246352"/>
    </source>
</evidence>
<evidence type="ECO:0000313" key="6">
    <source>
        <dbReference type="EMBL" id="PWV97578.1"/>
    </source>
</evidence>
<dbReference type="CDD" id="cd01110">
    <property type="entry name" value="HTH_SoxR"/>
    <property type="match status" value="1"/>
</dbReference>
<dbReference type="EMBL" id="QGTR01000006">
    <property type="protein sequence ID" value="PWV97578.1"/>
    <property type="molecule type" value="Genomic_DNA"/>
</dbReference>
<keyword evidence="3" id="KW-0411">Iron-sulfur</keyword>
<dbReference type="RefSeq" id="WP_110033886.1">
    <property type="nucleotide sequence ID" value="NZ_QGTR01000006.1"/>
</dbReference>
<protein>
    <submittedName>
        <fullName evidence="6">MerR family transcriptional regulator</fullName>
    </submittedName>
</protein>
<keyword evidence="4" id="KW-0238">DNA-binding</keyword>
<dbReference type="AlphaFoldDB" id="A0A317PDM2"/>
<gene>
    <name evidence="6" type="ORF">DFR52_106101</name>
</gene>
<name>A0A317PDM2_9HYPH</name>
<evidence type="ECO:0000256" key="1">
    <source>
        <dbReference type="ARBA" id="ARBA00022714"/>
    </source>
</evidence>
<keyword evidence="2" id="KW-0408">Iron</keyword>
<dbReference type="PANTHER" id="PTHR30204">
    <property type="entry name" value="REDOX-CYCLING DRUG-SENSING TRANSCRIPTIONAL ACTIVATOR SOXR"/>
    <property type="match status" value="1"/>
</dbReference>
<keyword evidence="7" id="KW-1185">Reference proteome</keyword>
<evidence type="ECO:0000256" key="4">
    <source>
        <dbReference type="ARBA" id="ARBA00023125"/>
    </source>
</evidence>
<dbReference type="SUPFAM" id="SSF46955">
    <property type="entry name" value="Putative DNA-binding domain"/>
    <property type="match status" value="1"/>
</dbReference>
<reference evidence="6 7" key="1">
    <citation type="submission" date="2018-05" db="EMBL/GenBank/DDBJ databases">
        <title>Genomic Encyclopedia of Type Strains, Phase IV (KMG-IV): sequencing the most valuable type-strain genomes for metagenomic binning, comparative biology and taxonomic classification.</title>
        <authorList>
            <person name="Goeker M."/>
        </authorList>
    </citation>
    <scope>NUCLEOTIDE SEQUENCE [LARGE SCALE GENOMIC DNA]</scope>
    <source>
        <strain evidence="6 7">DSM 16791</strain>
    </source>
</reference>
<dbReference type="GO" id="GO:0046872">
    <property type="term" value="F:metal ion binding"/>
    <property type="evidence" value="ECO:0007669"/>
    <property type="project" value="UniProtKB-KW"/>
</dbReference>
<keyword evidence="1" id="KW-0001">2Fe-2S</keyword>